<dbReference type="InterPro" id="IPR009548">
    <property type="entry name" value="Prkrip1"/>
</dbReference>
<dbReference type="GO" id="GO:0003725">
    <property type="term" value="F:double-stranded RNA binding"/>
    <property type="evidence" value="ECO:0007669"/>
    <property type="project" value="InterPro"/>
</dbReference>
<comment type="caution">
    <text evidence="2">The sequence shown here is derived from an EMBL/GenBank/DDBJ whole genome shotgun (WGS) entry which is preliminary data.</text>
</comment>
<dbReference type="PANTHER" id="PTHR13507:SF0">
    <property type="entry name" value="PRKR-INTERACTING PROTEIN 1"/>
    <property type="match status" value="1"/>
</dbReference>
<keyword evidence="3" id="KW-1185">Reference proteome</keyword>
<reference evidence="2 3" key="1">
    <citation type="journal article" date="2018" name="New Phytol.">
        <title>Phylogenomics of Endogonaceae and evolution of mycorrhizas within Mucoromycota.</title>
        <authorList>
            <person name="Chang Y."/>
            <person name="Desiro A."/>
            <person name="Na H."/>
            <person name="Sandor L."/>
            <person name="Lipzen A."/>
            <person name="Clum A."/>
            <person name="Barry K."/>
            <person name="Grigoriev I.V."/>
            <person name="Martin F.M."/>
            <person name="Stajich J.E."/>
            <person name="Smith M.E."/>
            <person name="Bonito G."/>
            <person name="Spatafora J.W."/>
        </authorList>
    </citation>
    <scope>NUCLEOTIDE SEQUENCE [LARGE SCALE GENOMIC DNA]</scope>
    <source>
        <strain evidence="2 3">GMNB39</strain>
    </source>
</reference>
<dbReference type="GO" id="GO:0019901">
    <property type="term" value="F:protein kinase binding"/>
    <property type="evidence" value="ECO:0007669"/>
    <property type="project" value="TreeGrafter"/>
</dbReference>
<evidence type="ECO:0000256" key="1">
    <source>
        <dbReference type="SAM" id="MobiDB-lite"/>
    </source>
</evidence>
<feature type="region of interest" description="Disordered" evidence="1">
    <location>
        <begin position="113"/>
        <end position="191"/>
    </location>
</feature>
<feature type="compositionally biased region" description="Basic and acidic residues" evidence="1">
    <location>
        <begin position="125"/>
        <end position="140"/>
    </location>
</feature>
<accession>A0A433C7S7</accession>
<dbReference type="GO" id="GO:0004860">
    <property type="term" value="F:protein kinase inhibitor activity"/>
    <property type="evidence" value="ECO:0007669"/>
    <property type="project" value="TreeGrafter"/>
</dbReference>
<dbReference type="Pfam" id="PF06658">
    <property type="entry name" value="DUF1168"/>
    <property type="match status" value="1"/>
</dbReference>
<dbReference type="GO" id="GO:0005730">
    <property type="term" value="C:nucleolus"/>
    <property type="evidence" value="ECO:0007669"/>
    <property type="project" value="TreeGrafter"/>
</dbReference>
<feature type="compositionally biased region" description="Basic residues" evidence="1">
    <location>
        <begin position="141"/>
        <end position="162"/>
    </location>
</feature>
<dbReference type="AlphaFoldDB" id="A0A433C7S7"/>
<gene>
    <name evidence="2" type="ORF">BC936DRAFT_138529</name>
</gene>
<dbReference type="Proteomes" id="UP000268093">
    <property type="component" value="Unassembled WGS sequence"/>
</dbReference>
<name>A0A433C7S7_9FUNG</name>
<dbReference type="EMBL" id="RBNI01013302">
    <property type="protein sequence ID" value="RUP34607.1"/>
    <property type="molecule type" value="Genomic_DNA"/>
</dbReference>
<feature type="compositionally biased region" description="Basic and acidic residues" evidence="1">
    <location>
        <begin position="163"/>
        <end position="191"/>
    </location>
</feature>
<proteinExistence type="predicted"/>
<evidence type="ECO:0008006" key="4">
    <source>
        <dbReference type="Google" id="ProtNLM"/>
    </source>
</evidence>
<evidence type="ECO:0000313" key="2">
    <source>
        <dbReference type="EMBL" id="RUP34607.1"/>
    </source>
</evidence>
<protein>
    <recommendedName>
        <fullName evidence="4">DUF1168 domain protein</fullName>
    </recommendedName>
</protein>
<dbReference type="OrthoDB" id="10067079at2759"/>
<evidence type="ECO:0000313" key="3">
    <source>
        <dbReference type="Proteomes" id="UP000268093"/>
    </source>
</evidence>
<organism evidence="2 3">
    <name type="scientific">Jimgerdemannia flammicorona</name>
    <dbReference type="NCBI Taxonomy" id="994334"/>
    <lineage>
        <taxon>Eukaryota</taxon>
        <taxon>Fungi</taxon>
        <taxon>Fungi incertae sedis</taxon>
        <taxon>Mucoromycota</taxon>
        <taxon>Mucoromycotina</taxon>
        <taxon>Endogonomycetes</taxon>
        <taxon>Endogonales</taxon>
        <taxon>Endogonaceae</taxon>
        <taxon>Jimgerdemannia</taxon>
    </lineage>
</organism>
<feature type="region of interest" description="Disordered" evidence="1">
    <location>
        <begin position="1"/>
        <end position="34"/>
    </location>
</feature>
<feature type="compositionally biased region" description="Polar residues" evidence="1">
    <location>
        <begin position="1"/>
        <end position="10"/>
    </location>
</feature>
<sequence>MSFSQHNPTPSDLDPDATAAAAKKHSHNLSPAELQKKQLERLLKRVDKPVIIPDAPKTKEIKAPKDIVRNVQGSSAGAGSGEFHVYRAHRRREYARLKMLDETAKKVLLYSAPIHDPQTEEQLEYDQKLEQMRAEDEARTAKKRAKRQKKKTKGLGTKKHKTSHGEEGEEPKDGNGEKREERHENDMSEDE</sequence>
<dbReference type="PANTHER" id="PTHR13507">
    <property type="entry name" value="PRKR-INTERACTING PROTEIN 1"/>
    <property type="match status" value="1"/>
</dbReference>